<accession>A0ABU4RMK6</accession>
<dbReference type="InterPro" id="IPR000120">
    <property type="entry name" value="Amidase"/>
</dbReference>
<name>A0ABU4RMK6_9HYPH</name>
<dbReference type="EMBL" id="JAXAFJ010000001">
    <property type="protein sequence ID" value="MDX6804900.1"/>
    <property type="molecule type" value="Genomic_DNA"/>
</dbReference>
<sequence>MNRPIDLAALAAAYAGGLDPADLVRDIRASIVAGGERPVWITLVPEEDLLDRCKAITAARVAGQSLPLFGVPFAAKDNIDVAGLPTTAGCPDFAFVPERSANVIERLEAAGAILIGKTNLDQFATGLNGTRSPFGIPSCVFDADYVSGGSSSGSAVAVASGLVSFSLGTDTAGSGRVPASFNNIVGLKPTKGLISTRGVLPACRSQDVVSVFAGSVDDALAVTEIAGGYDAEDIYSRHAPAATFAGAEWEPGFRFGVPDTPDFFGDAEAERLFHRSVAHLEALGGTAVPFNLALFQDAAQLLYAGPWVAERLAAIKGFARTKPESIHEVVRGIILGADKYSAVDAFEGQYKLAELTRRAEAEWARMDVMLLPTAGTIYTIADMLADPVRLNSNLGAYTNFVNLMDLSAIAVPAGFRPNGLPFGVTLIGHAFEDGAIAALADRLHRRLGQPSVGNTGHPLPALTARPASRTGHVELAVVGAHLMGQPLNHQLTSRGAHLVCATRTAPGYRLYALSGTTPPKPGLAYDGEGAGLIEVEVWSMPATAFGSFVAEIPPPLGIGTLTLEDGAQVKGFICEPHALSSATDITVHGGWRAYLGAQ</sequence>
<dbReference type="InterPro" id="IPR023631">
    <property type="entry name" value="Amidase_dom"/>
</dbReference>
<keyword evidence="4" id="KW-1185">Reference proteome</keyword>
<evidence type="ECO:0000313" key="4">
    <source>
        <dbReference type="Proteomes" id="UP001274321"/>
    </source>
</evidence>
<feature type="domain" description="Amidase" evidence="1">
    <location>
        <begin position="47"/>
        <end position="435"/>
    </location>
</feature>
<dbReference type="SUPFAM" id="SSF75304">
    <property type="entry name" value="Amidase signature (AS) enzymes"/>
    <property type="match status" value="1"/>
</dbReference>
<dbReference type="RefSeq" id="WP_319843011.1">
    <property type="nucleotide sequence ID" value="NZ_JAXAFJ010000001.1"/>
</dbReference>
<evidence type="ECO:0000259" key="2">
    <source>
        <dbReference type="Pfam" id="PF21986"/>
    </source>
</evidence>
<dbReference type="NCBIfam" id="TIGR02713">
    <property type="entry name" value="allophanate_hyd"/>
    <property type="match status" value="1"/>
</dbReference>
<dbReference type="PANTHER" id="PTHR11895">
    <property type="entry name" value="TRANSAMIDASE"/>
    <property type="match status" value="1"/>
</dbReference>
<dbReference type="InterPro" id="IPR014085">
    <property type="entry name" value="Allophanate_hydrolase"/>
</dbReference>
<proteinExistence type="predicted"/>
<protein>
    <submittedName>
        <fullName evidence="3">Allophanate hydrolase</fullName>
        <ecNumber evidence="3">3.5.1.54</ecNumber>
    </submittedName>
</protein>
<evidence type="ECO:0000313" key="3">
    <source>
        <dbReference type="EMBL" id="MDX6804900.1"/>
    </source>
</evidence>
<dbReference type="Gene3D" id="1.20.58.1700">
    <property type="match status" value="1"/>
</dbReference>
<dbReference type="NCBIfam" id="NF006043">
    <property type="entry name" value="PRK08186.1"/>
    <property type="match status" value="1"/>
</dbReference>
<reference evidence="3 4" key="1">
    <citation type="submission" date="2023-11" db="EMBL/GenBank/DDBJ databases">
        <authorList>
            <person name="Bao R."/>
        </authorList>
    </citation>
    <scope>NUCLEOTIDE SEQUENCE [LARGE SCALE GENOMIC DNA]</scope>
    <source>
        <strain evidence="3 4">PJ23</strain>
    </source>
</reference>
<dbReference type="Pfam" id="PF21986">
    <property type="entry name" value="AH_C"/>
    <property type="match status" value="1"/>
</dbReference>
<dbReference type="PANTHER" id="PTHR11895:SF169">
    <property type="entry name" value="GLUTAMYL-TRNA(GLN) AMIDOTRANSFERASE"/>
    <property type="match status" value="1"/>
</dbReference>
<dbReference type="Proteomes" id="UP001274321">
    <property type="component" value="Unassembled WGS sequence"/>
</dbReference>
<dbReference type="InterPro" id="IPR053844">
    <property type="entry name" value="AH_C"/>
</dbReference>
<organism evidence="3 4">
    <name type="scientific">Terrihabitans rhizophilus</name>
    <dbReference type="NCBI Taxonomy" id="3092662"/>
    <lineage>
        <taxon>Bacteria</taxon>
        <taxon>Pseudomonadati</taxon>
        <taxon>Pseudomonadota</taxon>
        <taxon>Alphaproteobacteria</taxon>
        <taxon>Hyphomicrobiales</taxon>
        <taxon>Terrihabitans</taxon>
    </lineage>
</organism>
<dbReference type="Gene3D" id="3.10.490.10">
    <property type="entry name" value="Gamma-glutamyl cyclotransferase-like"/>
    <property type="match status" value="1"/>
</dbReference>
<dbReference type="EC" id="3.5.1.54" evidence="3"/>
<dbReference type="InterPro" id="IPR036928">
    <property type="entry name" value="AS_sf"/>
</dbReference>
<dbReference type="GO" id="GO:0004039">
    <property type="term" value="F:allophanate hydrolase activity"/>
    <property type="evidence" value="ECO:0007669"/>
    <property type="project" value="UniProtKB-EC"/>
</dbReference>
<keyword evidence="3" id="KW-0378">Hydrolase</keyword>
<comment type="caution">
    <text evidence="3">The sequence shown here is derived from an EMBL/GenBank/DDBJ whole genome shotgun (WGS) entry which is preliminary data.</text>
</comment>
<evidence type="ECO:0000259" key="1">
    <source>
        <dbReference type="Pfam" id="PF01425"/>
    </source>
</evidence>
<gene>
    <name evidence="3" type="primary">atzF</name>
    <name evidence="3" type="ORF">SCD90_02375</name>
</gene>
<feature type="domain" description="Allophanate hydrolase C-terminal" evidence="2">
    <location>
        <begin position="473"/>
        <end position="595"/>
    </location>
</feature>
<dbReference type="Pfam" id="PF01425">
    <property type="entry name" value="Amidase"/>
    <property type="match status" value="1"/>
</dbReference>
<dbReference type="Gene3D" id="3.90.1300.10">
    <property type="entry name" value="Amidase signature (AS) domain"/>
    <property type="match status" value="1"/>
</dbReference>